<sequence length="78" mass="8513">MARGLNFFAVFIAIHFFLSSYMFFKCEARPLNTEFLEGLYTEAIKTGGPSSRGEGHRSIDALTLGGIKNSGPSPGMNH</sequence>
<dbReference type="EMBL" id="JAVYJV010000015">
    <property type="protein sequence ID" value="KAK4352131.1"/>
    <property type="molecule type" value="Genomic_DNA"/>
</dbReference>
<gene>
    <name evidence="2" type="ORF">RND71_027649</name>
</gene>
<organism evidence="2 3">
    <name type="scientific">Anisodus tanguticus</name>
    <dbReference type="NCBI Taxonomy" id="243964"/>
    <lineage>
        <taxon>Eukaryota</taxon>
        <taxon>Viridiplantae</taxon>
        <taxon>Streptophyta</taxon>
        <taxon>Embryophyta</taxon>
        <taxon>Tracheophyta</taxon>
        <taxon>Spermatophyta</taxon>
        <taxon>Magnoliopsida</taxon>
        <taxon>eudicotyledons</taxon>
        <taxon>Gunneridae</taxon>
        <taxon>Pentapetalae</taxon>
        <taxon>asterids</taxon>
        <taxon>lamiids</taxon>
        <taxon>Solanales</taxon>
        <taxon>Solanaceae</taxon>
        <taxon>Solanoideae</taxon>
        <taxon>Hyoscyameae</taxon>
        <taxon>Anisodus</taxon>
    </lineage>
</organism>
<dbReference type="GO" id="GO:0045087">
    <property type="term" value="P:innate immune response"/>
    <property type="evidence" value="ECO:0007669"/>
    <property type="project" value="InterPro"/>
</dbReference>
<dbReference type="InterPro" id="IPR044700">
    <property type="entry name" value="PIP2/PIPL1"/>
</dbReference>
<feature type="transmembrane region" description="Helical" evidence="1">
    <location>
        <begin position="6"/>
        <end position="24"/>
    </location>
</feature>
<dbReference type="Proteomes" id="UP001291623">
    <property type="component" value="Unassembled WGS sequence"/>
</dbReference>
<dbReference type="PANTHER" id="PTHR34663">
    <property type="entry name" value="OS06G0637400 PROTEIN"/>
    <property type="match status" value="1"/>
</dbReference>
<dbReference type="AlphaFoldDB" id="A0AAE1RJB9"/>
<keyword evidence="1" id="KW-0472">Membrane</keyword>
<proteinExistence type="predicted"/>
<reference evidence="2" key="1">
    <citation type="submission" date="2023-12" db="EMBL/GenBank/DDBJ databases">
        <title>Genome assembly of Anisodus tanguticus.</title>
        <authorList>
            <person name="Wang Y.-J."/>
        </authorList>
    </citation>
    <scope>NUCLEOTIDE SEQUENCE</scope>
    <source>
        <strain evidence="2">KB-2021</strain>
        <tissue evidence="2">Leaf</tissue>
    </source>
</reference>
<evidence type="ECO:0000256" key="1">
    <source>
        <dbReference type="SAM" id="Phobius"/>
    </source>
</evidence>
<dbReference type="GO" id="GO:0050793">
    <property type="term" value="P:regulation of developmental process"/>
    <property type="evidence" value="ECO:0007669"/>
    <property type="project" value="InterPro"/>
</dbReference>
<evidence type="ECO:0008006" key="4">
    <source>
        <dbReference type="Google" id="ProtNLM"/>
    </source>
</evidence>
<keyword evidence="1" id="KW-1133">Transmembrane helix</keyword>
<evidence type="ECO:0000313" key="3">
    <source>
        <dbReference type="Proteomes" id="UP001291623"/>
    </source>
</evidence>
<dbReference type="PANTHER" id="PTHR34663:SF9">
    <property type="entry name" value="OS06G0637400 PROTEIN"/>
    <property type="match status" value="1"/>
</dbReference>
<keyword evidence="3" id="KW-1185">Reference proteome</keyword>
<evidence type="ECO:0000313" key="2">
    <source>
        <dbReference type="EMBL" id="KAK4352131.1"/>
    </source>
</evidence>
<accession>A0AAE1RJB9</accession>
<name>A0AAE1RJB9_9SOLA</name>
<keyword evidence="1" id="KW-0812">Transmembrane</keyword>
<comment type="caution">
    <text evidence="2">The sequence shown here is derived from an EMBL/GenBank/DDBJ whole genome shotgun (WGS) entry which is preliminary data.</text>
</comment>
<protein>
    <recommendedName>
        <fullName evidence="4">Transmembrane protein</fullName>
    </recommendedName>
</protein>